<dbReference type="RefSeq" id="WP_176063409.1">
    <property type="nucleotide sequence ID" value="NZ_BJTG01000002.1"/>
</dbReference>
<evidence type="ECO:0000256" key="10">
    <source>
        <dbReference type="PROSITE-ProRule" id="PRU00524"/>
    </source>
</evidence>
<dbReference type="PROSITE" id="PS51177">
    <property type="entry name" value="LUMAZINE_BIND"/>
    <property type="match status" value="2"/>
</dbReference>
<name>A0A7I9VIE2_9BACT</name>
<evidence type="ECO:0000256" key="2">
    <source>
        <dbReference type="ARBA" id="ARBA00002803"/>
    </source>
</evidence>
<feature type="repeat" description="Lumazine-binding" evidence="10">
    <location>
        <begin position="1"/>
        <end position="97"/>
    </location>
</feature>
<evidence type="ECO:0000256" key="7">
    <source>
        <dbReference type="ARBA" id="ARBA00022679"/>
    </source>
</evidence>
<dbReference type="NCBIfam" id="TIGR00187">
    <property type="entry name" value="ribE"/>
    <property type="match status" value="1"/>
</dbReference>
<comment type="caution">
    <text evidence="12">The sequence shown here is derived from an EMBL/GenBank/DDBJ whole genome shotgun (WGS) entry which is preliminary data.</text>
</comment>
<organism evidence="12 13">
    <name type="scientific">Anaeromyxobacter diazotrophicus</name>
    <dbReference type="NCBI Taxonomy" id="2590199"/>
    <lineage>
        <taxon>Bacteria</taxon>
        <taxon>Pseudomonadati</taxon>
        <taxon>Myxococcota</taxon>
        <taxon>Myxococcia</taxon>
        <taxon>Myxococcales</taxon>
        <taxon>Cystobacterineae</taxon>
        <taxon>Anaeromyxobacteraceae</taxon>
        <taxon>Anaeromyxobacter</taxon>
    </lineage>
</organism>
<evidence type="ECO:0000256" key="4">
    <source>
        <dbReference type="ARBA" id="ARBA00012827"/>
    </source>
</evidence>
<evidence type="ECO:0000256" key="3">
    <source>
        <dbReference type="ARBA" id="ARBA00004887"/>
    </source>
</evidence>
<dbReference type="EMBL" id="BJTG01000002">
    <property type="protein sequence ID" value="GEJ56176.1"/>
    <property type="molecule type" value="Genomic_DNA"/>
</dbReference>
<dbReference type="Pfam" id="PF00677">
    <property type="entry name" value="Lum_binding"/>
    <property type="match status" value="2"/>
</dbReference>
<gene>
    <name evidence="12" type="ORF">AMYX_09170</name>
</gene>
<feature type="repeat" description="Lumazine-binding" evidence="10">
    <location>
        <begin position="98"/>
        <end position="194"/>
    </location>
</feature>
<evidence type="ECO:0000256" key="1">
    <source>
        <dbReference type="ARBA" id="ARBA00000968"/>
    </source>
</evidence>
<keyword evidence="13" id="KW-1185">Reference proteome</keyword>
<dbReference type="EC" id="2.5.1.9" evidence="4 9"/>
<dbReference type="Gene3D" id="2.40.30.20">
    <property type="match status" value="2"/>
</dbReference>
<feature type="domain" description="Lumazine-binding" evidence="11">
    <location>
        <begin position="98"/>
        <end position="194"/>
    </location>
</feature>
<evidence type="ECO:0000313" key="12">
    <source>
        <dbReference type="EMBL" id="GEJ56176.1"/>
    </source>
</evidence>
<dbReference type="PANTHER" id="PTHR21098">
    <property type="entry name" value="RIBOFLAVIN SYNTHASE ALPHA CHAIN"/>
    <property type="match status" value="1"/>
</dbReference>
<evidence type="ECO:0000256" key="6">
    <source>
        <dbReference type="ARBA" id="ARBA00022619"/>
    </source>
</evidence>
<dbReference type="SUPFAM" id="SSF63380">
    <property type="entry name" value="Riboflavin synthase domain-like"/>
    <property type="match status" value="2"/>
</dbReference>
<sequence>MFTGLISDVGTVERVVPRQGGARLTLRPRTLEVDAFALGESVACSGACLTVVERGGGLASFDAVPETLARTTLGAWRPGTQVNLERALTLSDRLGGHLVAGHVDAVAEVLARAAEGQGARLTVSLPAALAPLVAEKGSIAIDGISLTVARAHRDRFEVALIPETLARTTLGAAGPGTRVNLEADVVARHVARLAEFGLAPGGLDAGALARWGYGGSAA</sequence>
<dbReference type="InterPro" id="IPR026017">
    <property type="entry name" value="Lumazine-bd_dom"/>
</dbReference>
<dbReference type="GO" id="GO:0009231">
    <property type="term" value="P:riboflavin biosynthetic process"/>
    <property type="evidence" value="ECO:0007669"/>
    <property type="project" value="UniProtKB-KW"/>
</dbReference>
<dbReference type="AlphaFoldDB" id="A0A7I9VIE2"/>
<dbReference type="InterPro" id="IPR017938">
    <property type="entry name" value="Riboflavin_synthase-like_b-brl"/>
</dbReference>
<accession>A0A7I9VIE2</accession>
<evidence type="ECO:0000256" key="5">
    <source>
        <dbReference type="ARBA" id="ARBA00013950"/>
    </source>
</evidence>
<dbReference type="PIRSF" id="PIRSF000498">
    <property type="entry name" value="Riboflavin_syn_A"/>
    <property type="match status" value="1"/>
</dbReference>
<comment type="catalytic activity">
    <reaction evidence="1">
        <text>2 6,7-dimethyl-8-(1-D-ribityl)lumazine + H(+) = 5-amino-6-(D-ribitylamino)uracil + riboflavin</text>
        <dbReference type="Rhea" id="RHEA:20772"/>
        <dbReference type="ChEBI" id="CHEBI:15378"/>
        <dbReference type="ChEBI" id="CHEBI:15934"/>
        <dbReference type="ChEBI" id="CHEBI:57986"/>
        <dbReference type="ChEBI" id="CHEBI:58201"/>
        <dbReference type="EC" id="2.5.1.9"/>
    </reaction>
</comment>
<evidence type="ECO:0000313" key="13">
    <source>
        <dbReference type="Proteomes" id="UP000503640"/>
    </source>
</evidence>
<dbReference type="Proteomes" id="UP000503640">
    <property type="component" value="Unassembled WGS sequence"/>
</dbReference>
<dbReference type="GO" id="GO:0004746">
    <property type="term" value="F:riboflavin synthase activity"/>
    <property type="evidence" value="ECO:0007669"/>
    <property type="project" value="UniProtKB-UniRule"/>
</dbReference>
<dbReference type="InterPro" id="IPR001783">
    <property type="entry name" value="Lumazine-bd"/>
</dbReference>
<comment type="pathway">
    <text evidence="3">Cofactor biosynthesis; riboflavin biosynthesis; riboflavin from 2-hydroxy-3-oxobutyl phosphate and 5-amino-6-(D-ribitylamino)uracil: step 2/2.</text>
</comment>
<evidence type="ECO:0000259" key="11">
    <source>
        <dbReference type="PROSITE" id="PS51177"/>
    </source>
</evidence>
<evidence type="ECO:0000256" key="9">
    <source>
        <dbReference type="NCBIfam" id="TIGR00187"/>
    </source>
</evidence>
<keyword evidence="7" id="KW-0808">Transferase</keyword>
<evidence type="ECO:0000256" key="8">
    <source>
        <dbReference type="ARBA" id="ARBA00022737"/>
    </source>
</evidence>
<dbReference type="InterPro" id="IPR023366">
    <property type="entry name" value="ATP_synth_asu-like_sf"/>
</dbReference>
<dbReference type="PANTHER" id="PTHR21098:SF12">
    <property type="entry name" value="RIBOFLAVIN SYNTHASE"/>
    <property type="match status" value="1"/>
</dbReference>
<comment type="function">
    <text evidence="2">Catalyzes the dismutation of two molecules of 6,7-dimethyl-8-ribityllumazine, resulting in the formation of riboflavin and 5-amino-6-(D-ribitylamino)uracil.</text>
</comment>
<keyword evidence="8" id="KW-0677">Repeat</keyword>
<dbReference type="NCBIfam" id="NF006767">
    <property type="entry name" value="PRK09289.1"/>
    <property type="match status" value="1"/>
</dbReference>
<feature type="domain" description="Lumazine-binding" evidence="11">
    <location>
        <begin position="1"/>
        <end position="97"/>
    </location>
</feature>
<dbReference type="CDD" id="cd00402">
    <property type="entry name" value="Riboflavin_synthase_like"/>
    <property type="match status" value="1"/>
</dbReference>
<proteinExistence type="predicted"/>
<keyword evidence="6" id="KW-0686">Riboflavin biosynthesis</keyword>
<protein>
    <recommendedName>
        <fullName evidence="5 9">Riboflavin synthase</fullName>
        <ecNumber evidence="4 9">2.5.1.9</ecNumber>
    </recommendedName>
</protein>
<reference evidence="13" key="1">
    <citation type="journal article" date="2020" name="Appl. Environ. Microbiol.">
        <title>Diazotrophic Anaeromyxobacter Isolates from Soils.</title>
        <authorList>
            <person name="Masuda Y."/>
            <person name="Yamanaka H."/>
            <person name="Xu Z.X."/>
            <person name="Shiratori Y."/>
            <person name="Aono T."/>
            <person name="Amachi S."/>
            <person name="Senoo K."/>
            <person name="Itoh H."/>
        </authorList>
    </citation>
    <scope>NUCLEOTIDE SEQUENCE [LARGE SCALE GENOMIC DNA]</scope>
    <source>
        <strain evidence="13">R267</strain>
    </source>
</reference>